<dbReference type="STRING" id="1430440.MGMSRv2__1901"/>
<evidence type="ECO:0000256" key="1">
    <source>
        <dbReference type="SAM" id="MobiDB-lite"/>
    </source>
</evidence>
<dbReference type="Proteomes" id="UP000018922">
    <property type="component" value="Chromosome I"/>
</dbReference>
<name>V6F484_MAGGM</name>
<proteinExistence type="predicted"/>
<evidence type="ECO:0000313" key="2">
    <source>
        <dbReference type="EMBL" id="CDK99116.1"/>
    </source>
</evidence>
<keyword evidence="3" id="KW-1185">Reference proteome</keyword>
<accession>V6F484</accession>
<dbReference type="AlphaFoldDB" id="V6F484"/>
<dbReference type="KEGG" id="mgy:MGMSRv2__1901"/>
<reference evidence="2 3" key="1">
    <citation type="journal article" date="2014" name="Genome Announc.">
        <title>Complete genome sequence of Magnetospirillum gryphiswaldense MSR-1.</title>
        <authorList>
            <person name="Wang X."/>
            <person name="Wang Q."/>
            <person name="Zhang W."/>
            <person name="Wang Y."/>
            <person name="Li L."/>
            <person name="Wen T."/>
            <person name="Zhang T."/>
            <person name="Zhang Y."/>
            <person name="Xu J."/>
            <person name="Hu J."/>
            <person name="Li S."/>
            <person name="Liu L."/>
            <person name="Liu J."/>
            <person name="Jiang W."/>
            <person name="Tian J."/>
            <person name="Li Y."/>
            <person name="Schuler D."/>
            <person name="Wang L."/>
            <person name="Li J."/>
        </authorList>
    </citation>
    <scope>NUCLEOTIDE SEQUENCE [LARGE SCALE GENOMIC DNA]</scope>
    <source>
        <strain evidence="3">DSM 6361 / JCM 21280 / NBRC 15271 / MSR-1</strain>
    </source>
</reference>
<dbReference type="EMBL" id="HG794546">
    <property type="protein sequence ID" value="CDK99116.1"/>
    <property type="molecule type" value="Genomic_DNA"/>
</dbReference>
<sequence length="179" mass="19603">MRRGDASARGPHPAVRPHQRGRRCVADPLQTSVLKLGIGKPPTTAAQRFRGNCPVTQGRVATRVTTLTVGLCEGSFQRKRSQRTHSVGLLCRPLKVTGISTTLDLICHHSTPANKLAKGALEVHMGEKEQIAKFALHLGGGLRGLSFSFSWMVSWQTTSRPRRSLRLLAERHSFEGVPP</sequence>
<protein>
    <submittedName>
        <fullName evidence="2">Uncharacterized protein</fullName>
    </submittedName>
</protein>
<feature type="region of interest" description="Disordered" evidence="1">
    <location>
        <begin position="1"/>
        <end position="21"/>
    </location>
</feature>
<organism evidence="2 3">
    <name type="scientific">Magnetospirillum gryphiswaldense (strain DSM 6361 / JCM 21280 / NBRC 15271 / MSR-1)</name>
    <dbReference type="NCBI Taxonomy" id="431944"/>
    <lineage>
        <taxon>Bacteria</taxon>
        <taxon>Pseudomonadati</taxon>
        <taxon>Pseudomonadota</taxon>
        <taxon>Alphaproteobacteria</taxon>
        <taxon>Rhodospirillales</taxon>
        <taxon>Rhodospirillaceae</taxon>
        <taxon>Magnetospirillum</taxon>
    </lineage>
</organism>
<evidence type="ECO:0000313" key="3">
    <source>
        <dbReference type="Proteomes" id="UP000018922"/>
    </source>
</evidence>
<dbReference type="HOGENOM" id="CLU_1501749_0_0_5"/>
<gene>
    <name evidence="2" type="ordered locus">MGMSRv2__1901</name>
</gene>